<keyword evidence="1" id="KW-0433">Leucine-rich repeat</keyword>
<keyword evidence="2 5" id="KW-0732">Signal</keyword>
<dbReference type="SUPFAM" id="SSF52058">
    <property type="entry name" value="L domain-like"/>
    <property type="match status" value="1"/>
</dbReference>
<protein>
    <recommendedName>
        <fullName evidence="8">Leucine rich repeat (LRR) protein</fullName>
    </recommendedName>
</protein>
<dbReference type="PROSITE" id="PS51450">
    <property type="entry name" value="LRR"/>
    <property type="match status" value="1"/>
</dbReference>
<evidence type="ECO:0008006" key="8">
    <source>
        <dbReference type="Google" id="ProtNLM"/>
    </source>
</evidence>
<dbReference type="Gene3D" id="3.80.10.10">
    <property type="entry name" value="Ribonuclease Inhibitor"/>
    <property type="match status" value="1"/>
</dbReference>
<gene>
    <name evidence="6" type="ORF">J2781_003479</name>
</gene>
<reference evidence="6 7" key="1">
    <citation type="submission" date="2023-07" db="EMBL/GenBank/DDBJ databases">
        <title>Sorghum-associated microbial communities from plants grown in Nebraska, USA.</title>
        <authorList>
            <person name="Schachtman D."/>
        </authorList>
    </citation>
    <scope>NUCLEOTIDE SEQUENCE [LARGE SCALE GENOMIC DNA]</scope>
    <source>
        <strain evidence="6 7">DS1709</strain>
    </source>
</reference>
<dbReference type="Proteomes" id="UP001184853">
    <property type="component" value="Unassembled WGS sequence"/>
</dbReference>
<feature type="compositionally biased region" description="Polar residues" evidence="4">
    <location>
        <begin position="210"/>
        <end position="230"/>
    </location>
</feature>
<dbReference type="RefSeq" id="WP_062161977.1">
    <property type="nucleotide sequence ID" value="NZ_JAVDQS010000013.1"/>
</dbReference>
<dbReference type="InterPro" id="IPR032675">
    <property type="entry name" value="LRR_dom_sf"/>
</dbReference>
<dbReference type="InterPro" id="IPR001611">
    <property type="entry name" value="Leu-rich_rpt"/>
</dbReference>
<name>A0ABU1LIJ0_9FLAO</name>
<dbReference type="PANTHER" id="PTHR24369">
    <property type="entry name" value="ANTIGEN BSP, PUTATIVE-RELATED"/>
    <property type="match status" value="1"/>
</dbReference>
<evidence type="ECO:0000256" key="4">
    <source>
        <dbReference type="SAM" id="MobiDB-lite"/>
    </source>
</evidence>
<feature type="chain" id="PRO_5046706915" description="Leucine rich repeat (LRR) protein" evidence="5">
    <location>
        <begin position="22"/>
        <end position="239"/>
    </location>
</feature>
<feature type="region of interest" description="Disordered" evidence="4">
    <location>
        <begin position="201"/>
        <end position="239"/>
    </location>
</feature>
<evidence type="ECO:0000256" key="2">
    <source>
        <dbReference type="ARBA" id="ARBA00022729"/>
    </source>
</evidence>
<evidence type="ECO:0000313" key="7">
    <source>
        <dbReference type="Proteomes" id="UP001184853"/>
    </source>
</evidence>
<evidence type="ECO:0000256" key="5">
    <source>
        <dbReference type="SAM" id="SignalP"/>
    </source>
</evidence>
<keyword evidence="7" id="KW-1185">Reference proteome</keyword>
<dbReference type="EMBL" id="JAVDQS010000013">
    <property type="protein sequence ID" value="MDR6406518.1"/>
    <property type="molecule type" value="Genomic_DNA"/>
</dbReference>
<accession>A0ABU1LIJ0</accession>
<organism evidence="6 7">
    <name type="scientific">Chryseobacterium geocarposphaerae</name>
    <dbReference type="NCBI Taxonomy" id="1416776"/>
    <lineage>
        <taxon>Bacteria</taxon>
        <taxon>Pseudomonadati</taxon>
        <taxon>Bacteroidota</taxon>
        <taxon>Flavobacteriia</taxon>
        <taxon>Flavobacteriales</taxon>
        <taxon>Weeksellaceae</taxon>
        <taxon>Chryseobacterium group</taxon>
        <taxon>Chryseobacterium</taxon>
    </lineage>
</organism>
<evidence type="ECO:0000256" key="3">
    <source>
        <dbReference type="ARBA" id="ARBA00022737"/>
    </source>
</evidence>
<sequence length="239" mass="26261">MMKKKIITILTFLLAFSYIGAQKLTFTDKNFEKAVVANFDLNKDGAIDQSEADKVTNLFVSNKIQVRSAEDVNLFKNVQTIVLDGSIMIAMDLKNLNNLTLFSCEACNLLTFKGENLKNLKSLYLNNNKLNQISLKNTPEINELIISSNVLQSIDVSPLSKLITLNLENNQIKNLDVSQNPNLESLNINNNPLTEADIKRGKVAAKPSNPVGSSIPANPSSVQTNPTSAPQKKANGNKK</sequence>
<dbReference type="PANTHER" id="PTHR24369:SF210">
    <property type="entry name" value="CHAOPTIN-RELATED"/>
    <property type="match status" value="1"/>
</dbReference>
<comment type="caution">
    <text evidence="6">The sequence shown here is derived from an EMBL/GenBank/DDBJ whole genome shotgun (WGS) entry which is preliminary data.</text>
</comment>
<keyword evidence="3" id="KW-0677">Repeat</keyword>
<feature type="signal peptide" evidence="5">
    <location>
        <begin position="1"/>
        <end position="21"/>
    </location>
</feature>
<evidence type="ECO:0000313" key="6">
    <source>
        <dbReference type="EMBL" id="MDR6406518.1"/>
    </source>
</evidence>
<proteinExistence type="predicted"/>
<dbReference type="InterPro" id="IPR050541">
    <property type="entry name" value="LRR_TM_domain-containing"/>
</dbReference>
<evidence type="ECO:0000256" key="1">
    <source>
        <dbReference type="ARBA" id="ARBA00022614"/>
    </source>
</evidence>